<proteinExistence type="predicted"/>
<organism evidence="1 2">
    <name type="scientific">Candidatus Acidulodesulfobacterium acidiphilum</name>
    <dbReference type="NCBI Taxonomy" id="2597224"/>
    <lineage>
        <taxon>Bacteria</taxon>
        <taxon>Deltaproteobacteria</taxon>
        <taxon>Candidatus Acidulodesulfobacterales</taxon>
        <taxon>Candidatus Acidulodesulfobacterium</taxon>
    </lineage>
</organism>
<dbReference type="AlphaFoldDB" id="A0A520XDT6"/>
<comment type="caution">
    <text evidence="1">The sequence shown here is derived from an EMBL/GenBank/DDBJ whole genome shotgun (WGS) entry which is preliminary data.</text>
</comment>
<reference evidence="1 2" key="1">
    <citation type="submission" date="2019-01" db="EMBL/GenBank/DDBJ databases">
        <title>Insights into ecological role of a new deltaproteobacterial order Candidatus Sinidesulfobacterales (Sva0485) by metagenomics and metatranscriptomics.</title>
        <authorList>
            <person name="Tan S."/>
            <person name="Liu J."/>
            <person name="Fang Y."/>
            <person name="Hedlund B."/>
            <person name="Lian Z.-H."/>
            <person name="Huang L.-Y."/>
            <person name="Li J.-T."/>
            <person name="Huang L.-N."/>
            <person name="Li W.-J."/>
            <person name="Jiang H.-C."/>
            <person name="Dong H.-L."/>
            <person name="Shu W.-S."/>
        </authorList>
    </citation>
    <scope>NUCLEOTIDE SEQUENCE [LARGE SCALE GENOMIC DNA]</scope>
    <source>
        <strain evidence="1">AP4</strain>
    </source>
</reference>
<dbReference type="EMBL" id="SHMQ01000011">
    <property type="protein sequence ID" value="RZV39296.1"/>
    <property type="molecule type" value="Genomic_DNA"/>
</dbReference>
<dbReference type="Proteomes" id="UP000322454">
    <property type="component" value="Unassembled WGS sequence"/>
</dbReference>
<sequence>MQFFLSGCASNSLFRNSSASTYNNYNNKESGSNGSGAFLEKNENLKKALENSVLYYSLKLNKVSGRKIKNLERSEKYGHKGKIKQTGLNNGYIVPSFMKEEHGITDKIKKNTKNYAYNATATVKIRKVKSAKDVNKNVNTAAAANASKQKEKEITPIFIKLSKTAKADDGKIVLNINGIQAAGNLEIISFSLSNFYKLPLRYKPLLFEKSGKNKHIEIPFKSNIKKQGGKNYFILSGFSKIKGKLICILKDKKSIEKPALHKTVLFIEALYKNNYGGVRFIKLPVRL</sequence>
<accession>A0A520XDT6</accession>
<protein>
    <submittedName>
        <fullName evidence="1">Uncharacterized protein</fullName>
    </submittedName>
</protein>
<gene>
    <name evidence="1" type="ORF">EVJ48_05050</name>
</gene>
<evidence type="ECO:0000313" key="1">
    <source>
        <dbReference type="EMBL" id="RZV39296.1"/>
    </source>
</evidence>
<evidence type="ECO:0000313" key="2">
    <source>
        <dbReference type="Proteomes" id="UP000322454"/>
    </source>
</evidence>
<name>A0A520XDT6_9DELT</name>